<reference evidence="2" key="1">
    <citation type="submission" date="2020-03" db="EMBL/GenBank/DDBJ databases">
        <title>A high-quality chromosome-level genome assembly of a woody plant with both climbing and erect habits, Rhamnella rubrinervis.</title>
        <authorList>
            <person name="Lu Z."/>
            <person name="Yang Y."/>
            <person name="Zhu X."/>
            <person name="Sun Y."/>
        </authorList>
    </citation>
    <scope>NUCLEOTIDE SEQUENCE</scope>
    <source>
        <strain evidence="2">BYM</strain>
        <tissue evidence="2">Leaf</tissue>
    </source>
</reference>
<dbReference type="Proteomes" id="UP000796880">
    <property type="component" value="Unassembled WGS sequence"/>
</dbReference>
<evidence type="ECO:0000313" key="3">
    <source>
        <dbReference type="Proteomes" id="UP000796880"/>
    </source>
</evidence>
<feature type="compositionally biased region" description="Basic and acidic residues" evidence="1">
    <location>
        <begin position="103"/>
        <end position="132"/>
    </location>
</feature>
<dbReference type="EMBL" id="VOIH02000012">
    <property type="protein sequence ID" value="KAF3432553.1"/>
    <property type="molecule type" value="Genomic_DNA"/>
</dbReference>
<dbReference type="AlphaFoldDB" id="A0A8K0GQ08"/>
<sequence>MESGSLYEILLGHLYPRKKYSPQRGLVGGFFCLSLTKMGRCAGLPLRKPLLRLPGMMPPSPPPGLTLRFRLIASCVRRRGPGLAWESFGLHWDALTGSKGEKEILGESAKDEAERGRDVKPNERAEHKKEREAEEEEVEGHQEKAIDLVKSSVTIRREYNILLDVTLWVPEQDEVPSQPHKGEIAITIPTFYYGLRVPFPAFVRKLLQETPIHPVQLSYSAW</sequence>
<organism evidence="2 3">
    <name type="scientific">Rhamnella rubrinervis</name>
    <dbReference type="NCBI Taxonomy" id="2594499"/>
    <lineage>
        <taxon>Eukaryota</taxon>
        <taxon>Viridiplantae</taxon>
        <taxon>Streptophyta</taxon>
        <taxon>Embryophyta</taxon>
        <taxon>Tracheophyta</taxon>
        <taxon>Spermatophyta</taxon>
        <taxon>Magnoliopsida</taxon>
        <taxon>eudicotyledons</taxon>
        <taxon>Gunneridae</taxon>
        <taxon>Pentapetalae</taxon>
        <taxon>rosids</taxon>
        <taxon>fabids</taxon>
        <taxon>Rosales</taxon>
        <taxon>Rhamnaceae</taxon>
        <taxon>rhamnoid group</taxon>
        <taxon>Rhamneae</taxon>
        <taxon>Rhamnella</taxon>
    </lineage>
</organism>
<proteinExistence type="predicted"/>
<evidence type="ECO:0000256" key="1">
    <source>
        <dbReference type="SAM" id="MobiDB-lite"/>
    </source>
</evidence>
<accession>A0A8K0GQ08</accession>
<gene>
    <name evidence="2" type="ORF">FNV43_RR27293</name>
</gene>
<feature type="region of interest" description="Disordered" evidence="1">
    <location>
        <begin position="103"/>
        <end position="139"/>
    </location>
</feature>
<comment type="caution">
    <text evidence="2">The sequence shown here is derived from an EMBL/GenBank/DDBJ whole genome shotgun (WGS) entry which is preliminary data.</text>
</comment>
<keyword evidence="3" id="KW-1185">Reference proteome</keyword>
<protein>
    <submittedName>
        <fullName evidence="2">Uncharacterized protein</fullName>
    </submittedName>
</protein>
<evidence type="ECO:0000313" key="2">
    <source>
        <dbReference type="EMBL" id="KAF3432553.1"/>
    </source>
</evidence>
<name>A0A8K0GQ08_9ROSA</name>